<sequence length="135" mass="14791">CIIVHDSSAFGQTRLAGIHGIEVDSRLQDIADVTADLLSAVLDVDVISTRHEGTPWLAIVSISDILDRFLYIICALSPIVHVIEEDIIEALVIIFHDLLVVAHVGAHREVSCIFHRVHQIHSVHILEGSSSHAGR</sequence>
<keyword evidence="2" id="KW-1185">Reference proteome</keyword>
<dbReference type="AlphaFoldDB" id="A0AAV5SWH9"/>
<reference evidence="1" key="1">
    <citation type="submission" date="2023-10" db="EMBL/GenBank/DDBJ databases">
        <title>Genome assembly of Pristionchus species.</title>
        <authorList>
            <person name="Yoshida K."/>
            <person name="Sommer R.J."/>
        </authorList>
    </citation>
    <scope>NUCLEOTIDE SEQUENCE</scope>
    <source>
        <strain evidence="1">RS0144</strain>
    </source>
</reference>
<proteinExistence type="predicted"/>
<organism evidence="1 2">
    <name type="scientific">Pristionchus entomophagus</name>
    <dbReference type="NCBI Taxonomy" id="358040"/>
    <lineage>
        <taxon>Eukaryota</taxon>
        <taxon>Metazoa</taxon>
        <taxon>Ecdysozoa</taxon>
        <taxon>Nematoda</taxon>
        <taxon>Chromadorea</taxon>
        <taxon>Rhabditida</taxon>
        <taxon>Rhabditina</taxon>
        <taxon>Diplogasteromorpha</taxon>
        <taxon>Diplogasteroidea</taxon>
        <taxon>Neodiplogasteridae</taxon>
        <taxon>Pristionchus</taxon>
    </lineage>
</organism>
<comment type="caution">
    <text evidence="1">The sequence shown here is derived from an EMBL/GenBank/DDBJ whole genome shotgun (WGS) entry which is preliminary data.</text>
</comment>
<accession>A0AAV5SWH9</accession>
<name>A0AAV5SWH9_9BILA</name>
<evidence type="ECO:0000313" key="2">
    <source>
        <dbReference type="Proteomes" id="UP001432027"/>
    </source>
</evidence>
<feature type="non-terminal residue" evidence="1">
    <location>
        <position position="135"/>
    </location>
</feature>
<feature type="non-terminal residue" evidence="1">
    <location>
        <position position="1"/>
    </location>
</feature>
<dbReference type="EMBL" id="BTSX01000002">
    <property type="protein sequence ID" value="GMS83856.1"/>
    <property type="molecule type" value="Genomic_DNA"/>
</dbReference>
<evidence type="ECO:0000313" key="1">
    <source>
        <dbReference type="EMBL" id="GMS83856.1"/>
    </source>
</evidence>
<protein>
    <submittedName>
        <fullName evidence="1">Uncharacterized protein</fullName>
    </submittedName>
</protein>
<gene>
    <name evidence="1" type="ORF">PENTCL1PPCAC_6031</name>
</gene>
<dbReference type="Proteomes" id="UP001432027">
    <property type="component" value="Unassembled WGS sequence"/>
</dbReference>